<dbReference type="Pfam" id="PF22814">
    <property type="entry name" value="WelO5"/>
    <property type="match status" value="1"/>
</dbReference>
<gene>
    <name evidence="1" type="primary">psm3F</name>
</gene>
<dbReference type="AlphaFoldDB" id="A6P628"/>
<proteinExistence type="predicted"/>
<dbReference type="EMBL" id="AB279593">
    <property type="protein sequence ID" value="BAF68995.1"/>
    <property type="molecule type" value="Genomic_DNA"/>
</dbReference>
<dbReference type="SMR" id="A6P628"/>
<dbReference type="Gene3D" id="2.60.120.620">
    <property type="entry name" value="q2cbj1_9rhob like domain"/>
    <property type="match status" value="1"/>
</dbReference>
<reference evidence="1" key="1">
    <citation type="journal article" date="2007" name="J. Gen. Appl. Microbiol.">
        <title>Cloning and characterization of a new hetero-gene cluster of nonribosomal peptide synthetase and polyketide synthase from the cyanobacterium Microcystis aeruginosa K-139.</title>
        <authorList>
            <person name="Nishizawa A."/>
            <person name="Arshad A.B."/>
            <person name="Nishizawa T."/>
            <person name="Asayama M."/>
            <person name="Fujii K."/>
            <person name="Nakano T."/>
            <person name="Harada K."/>
            <person name="Shirai M."/>
        </authorList>
    </citation>
    <scope>NUCLEOTIDE SEQUENCE</scope>
    <source>
        <strain evidence="1">K-139</strain>
    </source>
</reference>
<dbReference type="SUPFAM" id="SSF51197">
    <property type="entry name" value="Clavaminate synthase-like"/>
    <property type="match status" value="1"/>
</dbReference>
<accession>A6P628</accession>
<name>A6P628_MICAE</name>
<dbReference type="InterPro" id="IPR055091">
    <property type="entry name" value="WelO5-like"/>
</dbReference>
<evidence type="ECO:0000313" key="1">
    <source>
        <dbReference type="EMBL" id="BAF68995.1"/>
    </source>
</evidence>
<sequence length="279" mass="31902">MKENNTMKTQSSQAQVITRQVTDLADIPDILSEIRQETVQGIIIKQVFSQREMQQLAQYVQSLEAGFFPTRYGKTYGLSLSDIEGNKANYLDKAEQFRKMLIDALPIDFEARITQIFKQLSNGRAICCPQEDAKKYTPATIRFVPPNQPGIVAHVDSEFTYSPNYSYLHQIADVPNCFSYFIVVNKPTHGGELILHQLYFNSDELKNLKTGLNQFIMDKKQNLNHYSQQSFELFEGDLVIFKSSTITHEIAYVSGAINRITIGGFLSISHDNQKIYYWS</sequence>
<protein>
    <submittedName>
        <fullName evidence="1">Hypothetical prptein</fullName>
    </submittedName>
</protein>
<organism evidence="1">
    <name type="scientific">Microcystis aeruginosa</name>
    <dbReference type="NCBI Taxonomy" id="1126"/>
    <lineage>
        <taxon>Bacteria</taxon>
        <taxon>Bacillati</taxon>
        <taxon>Cyanobacteriota</taxon>
        <taxon>Cyanophyceae</taxon>
        <taxon>Oscillatoriophycideae</taxon>
        <taxon>Chroococcales</taxon>
        <taxon>Microcystaceae</taxon>
        <taxon>Microcystis</taxon>
    </lineage>
</organism>